<dbReference type="SMART" id="SM00481">
    <property type="entry name" value="POLIIIAc"/>
    <property type="match status" value="1"/>
</dbReference>
<name>A0ABY6Q9N0_9GAMM</name>
<evidence type="ECO:0000313" key="2">
    <source>
        <dbReference type="EMBL" id="UZP75578.1"/>
    </source>
</evidence>
<dbReference type="PANTHER" id="PTHR42924">
    <property type="entry name" value="EXONUCLEASE"/>
    <property type="match status" value="1"/>
</dbReference>
<dbReference type="Gene3D" id="3.20.20.140">
    <property type="entry name" value="Metal-dependent hydrolases"/>
    <property type="match status" value="1"/>
</dbReference>
<keyword evidence="3" id="KW-1185">Reference proteome</keyword>
<dbReference type="PANTHER" id="PTHR42924:SF3">
    <property type="entry name" value="POLYMERASE_HISTIDINOL PHOSPHATASE N-TERMINAL DOMAIN-CONTAINING PROTEIN"/>
    <property type="match status" value="1"/>
</dbReference>
<organism evidence="2 3">
    <name type="scientific">Candidatus Paraluminiphilus aquimaris</name>
    <dbReference type="NCBI Taxonomy" id="2518994"/>
    <lineage>
        <taxon>Bacteria</taxon>
        <taxon>Pseudomonadati</taxon>
        <taxon>Pseudomonadota</taxon>
        <taxon>Gammaproteobacteria</taxon>
        <taxon>Cellvibrionales</taxon>
        <taxon>Halieaceae</taxon>
        <taxon>Candidatus Paraluminiphilus</taxon>
    </lineage>
</organism>
<dbReference type="InterPro" id="IPR003141">
    <property type="entry name" value="Pol/His_phosphatase_N"/>
</dbReference>
<proteinExistence type="predicted"/>
<evidence type="ECO:0000259" key="1">
    <source>
        <dbReference type="SMART" id="SM00481"/>
    </source>
</evidence>
<dbReference type="CDD" id="cd07438">
    <property type="entry name" value="PHP_HisPPase_AMP"/>
    <property type="match status" value="1"/>
</dbReference>
<sequence length="288" mass="30717">MVDFHTHSLASDGALLPAELLEQAKSAGVTCFAITDHDTLSGYQSVKDTGTAQEVGLISGVELSCRWASTTIHVVGLAFDDSSLAITSMVKSLSEARIERAKTIAHRLEKAGFAGALKGAQETAGESQIGRPHFAQWMVEMGHVTSLTQAFDKYLGAGKIGDVKTFWPSMAEVVGAIAKAGGVTVLAHPLKYKLTGMKLRALLTDFKAAGGESLEILNGRQPEADMKRLSQMADSLGFLVSAGSDFHRSFEYGPTLGVDTDRLAEGNYVWDALCQRAQEGNAAEIKPQ</sequence>
<gene>
    <name evidence="2" type="ORF">E0F26_06290</name>
</gene>
<dbReference type="Gene3D" id="1.10.150.650">
    <property type="match status" value="1"/>
</dbReference>
<dbReference type="InterPro" id="IPR052018">
    <property type="entry name" value="PHP_domain"/>
</dbReference>
<dbReference type="InterPro" id="IPR016195">
    <property type="entry name" value="Pol/histidinol_Pase-like"/>
</dbReference>
<dbReference type="Pfam" id="PF02811">
    <property type="entry name" value="PHP"/>
    <property type="match status" value="1"/>
</dbReference>
<evidence type="ECO:0000313" key="3">
    <source>
        <dbReference type="Proteomes" id="UP001317963"/>
    </source>
</evidence>
<dbReference type="SUPFAM" id="SSF89550">
    <property type="entry name" value="PHP domain-like"/>
    <property type="match status" value="1"/>
</dbReference>
<reference evidence="2 3" key="1">
    <citation type="submission" date="2019-02" db="EMBL/GenBank/DDBJ databases">
        <title>Halieaceae_genomes.</title>
        <authorList>
            <person name="Li S.-H."/>
        </authorList>
    </citation>
    <scope>NUCLEOTIDE SEQUENCE [LARGE SCALE GENOMIC DNA]</scope>
    <source>
        <strain evidence="2 3">JH123</strain>
    </source>
</reference>
<protein>
    <submittedName>
        <fullName evidence="2">PHP domain-containing protein</fullName>
    </submittedName>
</protein>
<dbReference type="EMBL" id="CP036501">
    <property type="protein sequence ID" value="UZP75578.1"/>
    <property type="molecule type" value="Genomic_DNA"/>
</dbReference>
<dbReference type="InterPro" id="IPR004013">
    <property type="entry name" value="PHP_dom"/>
</dbReference>
<dbReference type="Proteomes" id="UP001317963">
    <property type="component" value="Chromosome"/>
</dbReference>
<feature type="domain" description="Polymerase/histidinol phosphatase N-terminal" evidence="1">
    <location>
        <begin position="2"/>
        <end position="67"/>
    </location>
</feature>
<accession>A0ABY6Q9N0</accession>